<dbReference type="GO" id="GO:0046872">
    <property type="term" value="F:metal ion binding"/>
    <property type="evidence" value="ECO:0007669"/>
    <property type="project" value="InterPro"/>
</dbReference>
<dbReference type="Pfam" id="PF13634">
    <property type="entry name" value="Nucleoporin_FG"/>
    <property type="match status" value="1"/>
</dbReference>
<protein>
    <recommendedName>
        <fullName evidence="4">Nucleoporin NUP42</fullName>
    </recommendedName>
    <alternativeName>
        <fullName evidence="5">Nucleoporin-like protein 2</fullName>
    </alternativeName>
</protein>
<comment type="subcellular location">
    <subcellularLocation>
        <location evidence="1">Nucleus membrane</location>
        <topology evidence="1">Peripheral membrane protein</topology>
        <orientation evidence="1">Cytoplasmic side</orientation>
    </subcellularLocation>
</comment>
<reference evidence="7" key="1">
    <citation type="submission" date="2022-08" db="UniProtKB">
        <authorList>
            <consortium name="EnsemblMetazoa"/>
        </authorList>
    </citation>
    <scope>IDENTIFICATION</scope>
    <source>
        <strain evidence="7">EBRO</strain>
    </source>
</reference>
<comment type="function">
    <text evidence="3">Required for the export of mRNAs containing poly(A) tails from the nucleus into the cytoplasm.</text>
</comment>
<evidence type="ECO:0000256" key="5">
    <source>
        <dbReference type="ARBA" id="ARBA00042384"/>
    </source>
</evidence>
<dbReference type="PANTHER" id="PTHR46527:SF1">
    <property type="entry name" value="NUCLEOPORIN NUP42"/>
    <property type="match status" value="1"/>
</dbReference>
<dbReference type="InterPro" id="IPR000571">
    <property type="entry name" value="Znf_CCCH"/>
</dbReference>
<dbReference type="STRING" id="41427.A0A182JAY8"/>
<organism evidence="7">
    <name type="scientific">Anopheles atroparvus</name>
    <name type="common">European mosquito</name>
    <dbReference type="NCBI Taxonomy" id="41427"/>
    <lineage>
        <taxon>Eukaryota</taxon>
        <taxon>Metazoa</taxon>
        <taxon>Ecdysozoa</taxon>
        <taxon>Arthropoda</taxon>
        <taxon>Hexapoda</taxon>
        <taxon>Insecta</taxon>
        <taxon>Pterygota</taxon>
        <taxon>Neoptera</taxon>
        <taxon>Endopterygota</taxon>
        <taxon>Diptera</taxon>
        <taxon>Nematocera</taxon>
        <taxon>Culicoidea</taxon>
        <taxon>Culicidae</taxon>
        <taxon>Anophelinae</taxon>
        <taxon>Anopheles</taxon>
    </lineage>
</organism>
<keyword evidence="2" id="KW-0539">Nucleus</keyword>
<dbReference type="AlphaFoldDB" id="A0A182JAY8"/>
<dbReference type="InterPro" id="IPR025574">
    <property type="entry name" value="Nucleoporin_FG_rpt"/>
</dbReference>
<dbReference type="GO" id="GO:0005643">
    <property type="term" value="C:nuclear pore"/>
    <property type="evidence" value="ECO:0007669"/>
    <property type="project" value="UniProtKB-ARBA"/>
</dbReference>
<dbReference type="InterPro" id="IPR051767">
    <property type="entry name" value="Nucleoporin_NUP42"/>
</dbReference>
<dbReference type="VEuPathDB" id="VectorBase:AATE014688"/>
<dbReference type="EnsemblMetazoa" id="AATE014688-RA">
    <property type="protein sequence ID" value="AATE014688-PA.1"/>
    <property type="gene ID" value="AATE014688"/>
</dbReference>
<evidence type="ECO:0000313" key="7">
    <source>
        <dbReference type="EnsemblMetazoa" id="AATE014688-PA.1"/>
    </source>
</evidence>
<proteinExistence type="predicted"/>
<evidence type="ECO:0000256" key="1">
    <source>
        <dbReference type="ARBA" id="ARBA00004335"/>
    </source>
</evidence>
<accession>A0A182JAY8</accession>
<evidence type="ECO:0000256" key="2">
    <source>
        <dbReference type="ARBA" id="ARBA00023242"/>
    </source>
</evidence>
<feature type="domain" description="C3H1-type" evidence="6">
    <location>
        <begin position="1"/>
        <end position="25"/>
    </location>
</feature>
<dbReference type="PANTHER" id="PTHR46527">
    <property type="entry name" value="NUCLEOPORIN-LIKE PROTEIN 2"/>
    <property type="match status" value="1"/>
</dbReference>
<sequence length="428" mass="43942">MVICTYFLNNSCRFGSKCNNEHIDIGSMVNNEVDVTLKGNQWPLSCFGPFKERTCVPNFIEDQSFEEIRMMYLEAKLQNNLPAHQMQLAQMINDAKTKMQWLTTMNRDVLSTLVELYNQQESSTKPVSGLQSNPFASVGSNGSSAPTSSIFGAASSGNAFGTGFGTNAAGAVPGTTGGLFAQAAQASGNIFGSPAASTAGNIFTKPGQSQPQSNIFGMAQPSQPTNSMFGGPAVLGGGLFGSVQQPVATPLFGAVAPQPNASSGSNIFAKPAQAPNAFGQPATGGAFGGGNMFGSPAVSATPAAGFGAVAAQPQQGAGLFNSVSFGTNQPSTPFGQFGASLQTAAPANVSSQNLFLPAPTAAPSPFGAPVGSSAFGSLAPQPSEAIQQSATMYSKLEELTPELISAFKAQEFVLGQIPTVPPPKELCH</sequence>
<dbReference type="PROSITE" id="PS50103">
    <property type="entry name" value="ZF_C3H1"/>
    <property type="match status" value="1"/>
</dbReference>
<evidence type="ECO:0000259" key="6">
    <source>
        <dbReference type="PROSITE" id="PS50103"/>
    </source>
</evidence>
<dbReference type="GO" id="GO:0031965">
    <property type="term" value="C:nuclear membrane"/>
    <property type="evidence" value="ECO:0007669"/>
    <property type="project" value="UniProtKB-SubCell"/>
</dbReference>
<name>A0A182JAY8_ANOAO</name>
<evidence type="ECO:0000256" key="4">
    <source>
        <dbReference type="ARBA" id="ARBA00039886"/>
    </source>
</evidence>
<evidence type="ECO:0000256" key="3">
    <source>
        <dbReference type="ARBA" id="ARBA00037262"/>
    </source>
</evidence>